<dbReference type="EMBL" id="CAFBMH010000103">
    <property type="protein sequence ID" value="CAB4923995.1"/>
    <property type="molecule type" value="Genomic_DNA"/>
</dbReference>
<reference evidence="2" key="1">
    <citation type="submission" date="2020-05" db="EMBL/GenBank/DDBJ databases">
        <authorList>
            <person name="Chiriac C."/>
            <person name="Salcher M."/>
            <person name="Ghai R."/>
            <person name="Kavagutti S V."/>
        </authorList>
    </citation>
    <scope>NUCLEOTIDE SEQUENCE</scope>
</reference>
<evidence type="ECO:0000313" key="5">
    <source>
        <dbReference type="EMBL" id="CAB5010030.1"/>
    </source>
</evidence>
<dbReference type="AlphaFoldDB" id="A0A6J6T7C6"/>
<evidence type="ECO:0000313" key="3">
    <source>
        <dbReference type="EMBL" id="CAB4835750.1"/>
    </source>
</evidence>
<name>A0A6J6T7C6_9ZZZZ</name>
<gene>
    <name evidence="2" type="ORF">UFOPK2754_01294</name>
    <name evidence="3" type="ORF">UFOPK3139_02613</name>
    <name evidence="4" type="ORF">UFOPK3543_02253</name>
    <name evidence="5" type="ORF">UFOPK3967_02183</name>
</gene>
<sequence length="188" mass="19496">MLPAAGLLAFTQLADAHYPDISATAACLDTRAQVTIEVTSWTETNEPLLRVDRDITVTWDSQLVGRGEFTPANNYHFTVVLTVPADGSTHVATATAVAPFGPNGEYGFAGSFRQVSVTLPVTCLPATTTTASPTTTVAPPPTTTVAPPPTTTVAPPPTTTGPQTEVLGETVTRPAVAVPVEVLPRFAG</sequence>
<dbReference type="EMBL" id="CAFBOS010000156">
    <property type="protein sequence ID" value="CAB5010030.1"/>
    <property type="molecule type" value="Genomic_DNA"/>
</dbReference>
<feature type="compositionally biased region" description="Pro residues" evidence="1">
    <location>
        <begin position="138"/>
        <end position="159"/>
    </location>
</feature>
<evidence type="ECO:0000313" key="2">
    <source>
        <dbReference type="EMBL" id="CAB4742805.1"/>
    </source>
</evidence>
<evidence type="ECO:0000313" key="4">
    <source>
        <dbReference type="EMBL" id="CAB4923995.1"/>
    </source>
</evidence>
<protein>
    <submittedName>
        <fullName evidence="2">Unannotated protein</fullName>
    </submittedName>
</protein>
<feature type="region of interest" description="Disordered" evidence="1">
    <location>
        <begin position="129"/>
        <end position="165"/>
    </location>
</feature>
<accession>A0A6J6T7C6</accession>
<dbReference type="EMBL" id="CAFABA010000143">
    <property type="protein sequence ID" value="CAB4835750.1"/>
    <property type="molecule type" value="Genomic_DNA"/>
</dbReference>
<evidence type="ECO:0000256" key="1">
    <source>
        <dbReference type="SAM" id="MobiDB-lite"/>
    </source>
</evidence>
<dbReference type="EMBL" id="CAEZYR010000041">
    <property type="protein sequence ID" value="CAB4742805.1"/>
    <property type="molecule type" value="Genomic_DNA"/>
</dbReference>
<organism evidence="2">
    <name type="scientific">freshwater metagenome</name>
    <dbReference type="NCBI Taxonomy" id="449393"/>
    <lineage>
        <taxon>unclassified sequences</taxon>
        <taxon>metagenomes</taxon>
        <taxon>ecological metagenomes</taxon>
    </lineage>
</organism>
<proteinExistence type="predicted"/>